<accession>A0A1R3L1I6</accession>
<reference evidence="3" key="1">
    <citation type="submission" date="2013-09" db="EMBL/GenBank/DDBJ databases">
        <title>Corchorus olitorius genome sequencing.</title>
        <authorList>
            <person name="Alam M."/>
            <person name="Haque M.S."/>
            <person name="Islam M.S."/>
            <person name="Emdad E.M."/>
            <person name="Islam M.M."/>
            <person name="Ahmed B."/>
            <person name="Halim A."/>
            <person name="Hossen Q.M.M."/>
            <person name="Hossain M.Z."/>
            <person name="Ahmed R."/>
            <person name="Khan M.M."/>
            <person name="Islam R."/>
            <person name="Rashid M.M."/>
            <person name="Khan S.A."/>
            <person name="Rahman M.S."/>
            <person name="Alam M."/>
            <person name="Yahiya A.S."/>
            <person name="Khan M.S."/>
            <person name="Azam M.S."/>
            <person name="Haque T."/>
            <person name="Lashkar M.Z.H."/>
            <person name="Akhand A.I."/>
            <person name="Morshed G."/>
            <person name="Roy S."/>
            <person name="Uddin K.S."/>
            <person name="Rabeya T."/>
            <person name="Hossain A.S."/>
            <person name="Chowdhury A."/>
            <person name="Snigdha A.R."/>
            <person name="Mortoza M.S."/>
            <person name="Matin S.A."/>
            <person name="Hoque S.M.E."/>
            <person name="Islam M.K."/>
            <person name="Roy D.K."/>
            <person name="Haider R."/>
            <person name="Moosa M.M."/>
            <person name="Elias S.M."/>
            <person name="Hasan A.M."/>
            <person name="Jahan S."/>
            <person name="Shafiuddin M."/>
            <person name="Mahmood N."/>
            <person name="Shommy N.S."/>
        </authorList>
    </citation>
    <scope>NUCLEOTIDE SEQUENCE [LARGE SCALE GENOMIC DNA]</scope>
    <source>
        <strain evidence="3">cv. O-4</strain>
    </source>
</reference>
<dbReference type="GO" id="GO:0016301">
    <property type="term" value="F:kinase activity"/>
    <property type="evidence" value="ECO:0007669"/>
    <property type="project" value="UniProtKB-KW"/>
</dbReference>
<evidence type="ECO:0000313" key="3">
    <source>
        <dbReference type="Proteomes" id="UP000187203"/>
    </source>
</evidence>
<dbReference type="AlphaFoldDB" id="A0A1R3L1I6"/>
<comment type="caution">
    <text evidence="2">The sequence shown here is derived from an EMBL/GenBank/DDBJ whole genome shotgun (WGS) entry which is preliminary data.</text>
</comment>
<feature type="region of interest" description="Disordered" evidence="1">
    <location>
        <begin position="1"/>
        <end position="50"/>
    </location>
</feature>
<feature type="non-terminal residue" evidence="2">
    <location>
        <position position="1"/>
    </location>
</feature>
<keyword evidence="2" id="KW-0418">Kinase</keyword>
<dbReference type="Proteomes" id="UP000187203">
    <property type="component" value="Unassembled WGS sequence"/>
</dbReference>
<organism evidence="2 3">
    <name type="scientific">Corchorus olitorius</name>
    <dbReference type="NCBI Taxonomy" id="93759"/>
    <lineage>
        <taxon>Eukaryota</taxon>
        <taxon>Viridiplantae</taxon>
        <taxon>Streptophyta</taxon>
        <taxon>Embryophyta</taxon>
        <taxon>Tracheophyta</taxon>
        <taxon>Spermatophyta</taxon>
        <taxon>Magnoliopsida</taxon>
        <taxon>eudicotyledons</taxon>
        <taxon>Gunneridae</taxon>
        <taxon>Pentapetalae</taxon>
        <taxon>rosids</taxon>
        <taxon>malvids</taxon>
        <taxon>Malvales</taxon>
        <taxon>Malvaceae</taxon>
        <taxon>Grewioideae</taxon>
        <taxon>Apeibeae</taxon>
        <taxon>Corchorus</taxon>
    </lineage>
</organism>
<evidence type="ECO:0000256" key="1">
    <source>
        <dbReference type="SAM" id="MobiDB-lite"/>
    </source>
</evidence>
<gene>
    <name evidence="2" type="ORF">COLO4_02173</name>
</gene>
<evidence type="ECO:0000313" key="2">
    <source>
        <dbReference type="EMBL" id="OMP13160.1"/>
    </source>
</evidence>
<keyword evidence="2" id="KW-0808">Transferase</keyword>
<feature type="compositionally biased region" description="Gly residues" evidence="1">
    <location>
        <begin position="14"/>
        <end position="23"/>
    </location>
</feature>
<protein>
    <submittedName>
        <fullName evidence="2">Wee1-like protein kinase-like protein</fullName>
    </submittedName>
</protein>
<feature type="region of interest" description="Disordered" evidence="1">
    <location>
        <begin position="75"/>
        <end position="94"/>
    </location>
</feature>
<sequence length="160" mass="15935">RVGGHHAVPVPGRCAGGAGGGGHAAAVDAGDLPADALRGPDRQPDEPGWTGHCSGHAGGCGGRCGGEHRDCHGACPRPQDRSSAARGRDPSRSGYRCSADALRRFHHRHRVPAAVVIAGAGGQVVRAGGADHRAGTGLVCGDRLYGRAGVGLHAAARACG</sequence>
<name>A0A1R3L1I6_9ROSI</name>
<keyword evidence="3" id="KW-1185">Reference proteome</keyword>
<dbReference type="EMBL" id="AWUE01004999">
    <property type="protein sequence ID" value="OMP13160.1"/>
    <property type="molecule type" value="Genomic_DNA"/>
</dbReference>
<proteinExistence type="predicted"/>